<protein>
    <submittedName>
        <fullName evidence="1">Uncharacterized protein</fullName>
    </submittedName>
</protein>
<evidence type="ECO:0000313" key="1">
    <source>
        <dbReference type="EMBL" id="GIX95468.1"/>
    </source>
</evidence>
<dbReference type="EMBL" id="BPLR01004523">
    <property type="protein sequence ID" value="GIX95468.1"/>
    <property type="molecule type" value="Genomic_DNA"/>
</dbReference>
<name>A0AAV4PGC0_CAEEX</name>
<gene>
    <name evidence="1" type="ORF">CEXT_534591</name>
</gene>
<proteinExistence type="predicted"/>
<sequence>MECINIGTTWNGMNQHSNVVYINTRRWNVSTLTYMVECIDTRWQIYNIHIIRWNVSTLDGRCTTFILFGGMYQYSMVDVQHLKANVQRLKVECINIRSTWWNVTSTLIYRQHVNCIHFEGGFINIRTFWWNTLIHQHLKVNVSILKVEFINIRNFWWNASLHQHSKVDV</sequence>
<dbReference type="Proteomes" id="UP001054945">
    <property type="component" value="Unassembled WGS sequence"/>
</dbReference>
<dbReference type="AlphaFoldDB" id="A0AAV4PGC0"/>
<reference evidence="1 2" key="1">
    <citation type="submission" date="2021-06" db="EMBL/GenBank/DDBJ databases">
        <title>Caerostris extrusa draft genome.</title>
        <authorList>
            <person name="Kono N."/>
            <person name="Arakawa K."/>
        </authorList>
    </citation>
    <scope>NUCLEOTIDE SEQUENCE [LARGE SCALE GENOMIC DNA]</scope>
</reference>
<keyword evidence="2" id="KW-1185">Reference proteome</keyword>
<evidence type="ECO:0000313" key="2">
    <source>
        <dbReference type="Proteomes" id="UP001054945"/>
    </source>
</evidence>
<comment type="caution">
    <text evidence="1">The sequence shown here is derived from an EMBL/GenBank/DDBJ whole genome shotgun (WGS) entry which is preliminary data.</text>
</comment>
<organism evidence="1 2">
    <name type="scientific">Caerostris extrusa</name>
    <name type="common">Bark spider</name>
    <name type="synonym">Caerostris bankana</name>
    <dbReference type="NCBI Taxonomy" id="172846"/>
    <lineage>
        <taxon>Eukaryota</taxon>
        <taxon>Metazoa</taxon>
        <taxon>Ecdysozoa</taxon>
        <taxon>Arthropoda</taxon>
        <taxon>Chelicerata</taxon>
        <taxon>Arachnida</taxon>
        <taxon>Araneae</taxon>
        <taxon>Araneomorphae</taxon>
        <taxon>Entelegynae</taxon>
        <taxon>Araneoidea</taxon>
        <taxon>Araneidae</taxon>
        <taxon>Caerostris</taxon>
    </lineage>
</organism>
<accession>A0AAV4PGC0</accession>